<evidence type="ECO:0000259" key="8">
    <source>
        <dbReference type="PROSITE" id="PS52004"/>
    </source>
</evidence>
<feature type="region of interest" description="C-terminal hotdog fold" evidence="6">
    <location>
        <begin position="1038"/>
        <end position="1185"/>
    </location>
</feature>
<evidence type="ECO:0000256" key="4">
    <source>
        <dbReference type="ARBA" id="ARBA00022553"/>
    </source>
</evidence>
<comment type="caution">
    <text evidence="10">The sequence shown here is derived from an EMBL/GenBank/DDBJ whole genome shotgun (WGS) entry which is preliminary data.</text>
</comment>
<dbReference type="InterPro" id="IPR020807">
    <property type="entry name" value="PKS_DH"/>
</dbReference>
<dbReference type="PANTHER" id="PTHR43775">
    <property type="entry name" value="FATTY ACID SYNTHASE"/>
    <property type="match status" value="1"/>
</dbReference>
<comment type="pathway">
    <text evidence="1">Lipid metabolism; fatty acid biosynthesis.</text>
</comment>
<dbReference type="InterPro" id="IPR032821">
    <property type="entry name" value="PKS_assoc"/>
</dbReference>
<dbReference type="SMART" id="SM00826">
    <property type="entry name" value="PKS_DH"/>
    <property type="match status" value="1"/>
</dbReference>
<dbReference type="InterPro" id="IPR018201">
    <property type="entry name" value="Ketoacyl_synth_AS"/>
</dbReference>
<dbReference type="InterPro" id="IPR014030">
    <property type="entry name" value="Ketoacyl_synth_N"/>
</dbReference>
<dbReference type="InterPro" id="IPR049900">
    <property type="entry name" value="PKS_mFAS_DH"/>
</dbReference>
<dbReference type="InterPro" id="IPR049551">
    <property type="entry name" value="PKS_DH_C"/>
</dbReference>
<protein>
    <submittedName>
        <fullName evidence="10">SDR family NAD(P)-dependent oxidoreductase</fullName>
    </submittedName>
</protein>
<dbReference type="PROSITE" id="PS50075">
    <property type="entry name" value="CARRIER"/>
    <property type="match status" value="1"/>
</dbReference>
<dbReference type="SUPFAM" id="SSF52151">
    <property type="entry name" value="FabD/lysophospholipase-like"/>
    <property type="match status" value="1"/>
</dbReference>
<feature type="domain" description="Carrier" evidence="7">
    <location>
        <begin position="1702"/>
        <end position="1777"/>
    </location>
</feature>
<dbReference type="PROSITE" id="PS52004">
    <property type="entry name" value="KS3_2"/>
    <property type="match status" value="1"/>
</dbReference>
<dbReference type="PROSITE" id="PS52019">
    <property type="entry name" value="PKS_MFAS_DH"/>
    <property type="match status" value="1"/>
</dbReference>
<accession>A0ABY3C6N9</accession>
<dbReference type="InterPro" id="IPR013968">
    <property type="entry name" value="PKS_KR"/>
</dbReference>
<dbReference type="InterPro" id="IPR014031">
    <property type="entry name" value="Ketoacyl_synth_C"/>
</dbReference>
<feature type="active site" description="Proton donor; for dehydratase activity" evidence="6">
    <location>
        <position position="1096"/>
    </location>
</feature>
<comment type="similarity">
    <text evidence="2">Belongs to the short-chain dehydrogenases/reductases (SDR) family.</text>
</comment>
<evidence type="ECO:0000256" key="5">
    <source>
        <dbReference type="ARBA" id="ARBA00022679"/>
    </source>
</evidence>
<dbReference type="InterPro" id="IPR016039">
    <property type="entry name" value="Thiolase-like"/>
</dbReference>
<dbReference type="SMART" id="SM00827">
    <property type="entry name" value="PKS_AT"/>
    <property type="match status" value="1"/>
</dbReference>
<dbReference type="InterPro" id="IPR057326">
    <property type="entry name" value="KR_dom"/>
</dbReference>
<keyword evidence="5" id="KW-0808">Transferase</keyword>
<dbReference type="Pfam" id="PF00109">
    <property type="entry name" value="ketoacyl-synt"/>
    <property type="match status" value="1"/>
</dbReference>
<reference evidence="10 11" key="1">
    <citation type="journal article" date="2019" name="Antonie Van Leeuwenhoek">
        <title>Description of 'Ca. Methylobacter oryzae' KRF1, a novel species from the environmentally important Methylobacter clade 2.</title>
        <authorList>
            <person name="Khatri K."/>
            <person name="Mohite J.A."/>
            <person name="Pandit P.S."/>
            <person name="Bahulikar R."/>
            <person name="Rahalkar M.C."/>
        </authorList>
    </citation>
    <scope>NUCLEOTIDE SEQUENCE [LARGE SCALE GENOMIC DNA]</scope>
    <source>
        <strain evidence="10 11">KRF1</strain>
    </source>
</reference>
<dbReference type="InterPro" id="IPR001227">
    <property type="entry name" value="Ac_transferase_dom_sf"/>
</dbReference>
<evidence type="ECO:0000256" key="6">
    <source>
        <dbReference type="PROSITE-ProRule" id="PRU01363"/>
    </source>
</evidence>
<dbReference type="SUPFAM" id="SSF55048">
    <property type="entry name" value="Probable ACP-binding domain of malonyl-CoA ACP transacylase"/>
    <property type="match status" value="1"/>
</dbReference>
<evidence type="ECO:0000259" key="9">
    <source>
        <dbReference type="PROSITE" id="PS52019"/>
    </source>
</evidence>
<dbReference type="Gene3D" id="3.40.47.10">
    <property type="match status" value="1"/>
</dbReference>
<dbReference type="Pfam" id="PF21394">
    <property type="entry name" value="Beta-ketacyl_N"/>
    <property type="match status" value="1"/>
</dbReference>
<dbReference type="Pfam" id="PF02801">
    <property type="entry name" value="Ketoacyl-synt_C"/>
    <property type="match status" value="1"/>
</dbReference>
<feature type="active site" description="Proton acceptor; for dehydratase activity" evidence="6">
    <location>
        <position position="935"/>
    </location>
</feature>
<dbReference type="Pfam" id="PF00698">
    <property type="entry name" value="Acyl_transf_1"/>
    <property type="match status" value="1"/>
</dbReference>
<dbReference type="CDD" id="cd08955">
    <property type="entry name" value="KR_2_FAS_SDR_x"/>
    <property type="match status" value="1"/>
</dbReference>
<dbReference type="SMART" id="SM00823">
    <property type="entry name" value="PKS_PP"/>
    <property type="match status" value="1"/>
</dbReference>
<organism evidence="10 11">
    <name type="scientific">Candidatus Methylobacter oryzae</name>
    <dbReference type="NCBI Taxonomy" id="2497749"/>
    <lineage>
        <taxon>Bacteria</taxon>
        <taxon>Pseudomonadati</taxon>
        <taxon>Pseudomonadota</taxon>
        <taxon>Gammaproteobacteria</taxon>
        <taxon>Methylococcales</taxon>
        <taxon>Methylococcaceae</taxon>
        <taxon>Methylobacter</taxon>
    </lineage>
</organism>
<dbReference type="CDD" id="cd00833">
    <property type="entry name" value="PKS"/>
    <property type="match status" value="1"/>
</dbReference>
<dbReference type="PANTHER" id="PTHR43775:SF37">
    <property type="entry name" value="SI:DKEY-61P9.11"/>
    <property type="match status" value="1"/>
</dbReference>
<gene>
    <name evidence="10" type="ORF">EKO24_018370</name>
</gene>
<dbReference type="InterPro" id="IPR036736">
    <property type="entry name" value="ACP-like_sf"/>
</dbReference>
<evidence type="ECO:0000313" key="10">
    <source>
        <dbReference type="EMBL" id="TRW90763.1"/>
    </source>
</evidence>
<dbReference type="InterPro" id="IPR049490">
    <property type="entry name" value="C883_1060-like_KR_N"/>
</dbReference>
<dbReference type="SMART" id="SM00822">
    <property type="entry name" value="PKS_KR"/>
    <property type="match status" value="1"/>
</dbReference>
<evidence type="ECO:0000313" key="11">
    <source>
        <dbReference type="Proteomes" id="UP000733744"/>
    </source>
</evidence>
<dbReference type="SUPFAM" id="SSF53901">
    <property type="entry name" value="Thiolase-like"/>
    <property type="match status" value="1"/>
</dbReference>
<dbReference type="Pfam" id="PF14765">
    <property type="entry name" value="PS-DH"/>
    <property type="match status" value="1"/>
</dbReference>
<dbReference type="Gene3D" id="1.10.1200.10">
    <property type="entry name" value="ACP-like"/>
    <property type="match status" value="1"/>
</dbReference>
<dbReference type="SUPFAM" id="SSF51735">
    <property type="entry name" value="NAD(P)-binding Rossmann-fold domains"/>
    <property type="match status" value="2"/>
</dbReference>
<dbReference type="Pfam" id="PF08659">
    <property type="entry name" value="KR"/>
    <property type="match status" value="1"/>
</dbReference>
<dbReference type="PROSITE" id="PS00606">
    <property type="entry name" value="KS3_1"/>
    <property type="match status" value="1"/>
</dbReference>
<dbReference type="InterPro" id="IPR049552">
    <property type="entry name" value="PKS_DH_N"/>
</dbReference>
<keyword evidence="4" id="KW-0597">Phosphoprotein</keyword>
<dbReference type="InterPro" id="IPR009081">
    <property type="entry name" value="PP-bd_ACP"/>
</dbReference>
<feature type="domain" description="Ketosynthase family 3 (KS3)" evidence="8">
    <location>
        <begin position="4"/>
        <end position="430"/>
    </location>
</feature>
<dbReference type="Pfam" id="PF00550">
    <property type="entry name" value="PP-binding"/>
    <property type="match status" value="1"/>
</dbReference>
<evidence type="ECO:0000256" key="3">
    <source>
        <dbReference type="ARBA" id="ARBA00022450"/>
    </source>
</evidence>
<dbReference type="InterPro" id="IPR014043">
    <property type="entry name" value="Acyl_transferase_dom"/>
</dbReference>
<dbReference type="InterPro" id="IPR016035">
    <property type="entry name" value="Acyl_Trfase/lysoPLipase"/>
</dbReference>
<dbReference type="InterPro" id="IPR020841">
    <property type="entry name" value="PKS_Beta-ketoAc_synthase_dom"/>
</dbReference>
<dbReference type="SMART" id="SM00825">
    <property type="entry name" value="PKS_KS"/>
    <property type="match status" value="1"/>
</dbReference>
<dbReference type="Pfam" id="PF21089">
    <property type="entry name" value="PKS_DH_N"/>
    <property type="match status" value="1"/>
</dbReference>
<feature type="region of interest" description="N-terminal hotdog fold" evidence="6">
    <location>
        <begin position="904"/>
        <end position="1023"/>
    </location>
</feature>
<dbReference type="Proteomes" id="UP000733744">
    <property type="component" value="Unassembled WGS sequence"/>
</dbReference>
<dbReference type="Gene3D" id="3.40.50.720">
    <property type="entry name" value="NAD(P)-binding Rossmann-like Domain"/>
    <property type="match status" value="1"/>
</dbReference>
<name>A0ABY3C6N9_9GAMM</name>
<dbReference type="EMBL" id="RYFG02000116">
    <property type="protein sequence ID" value="TRW90763.1"/>
    <property type="molecule type" value="Genomic_DNA"/>
</dbReference>
<dbReference type="Gene3D" id="3.40.366.10">
    <property type="entry name" value="Malonyl-Coenzyme A Acyl Carrier Protein, domain 2"/>
    <property type="match status" value="1"/>
</dbReference>
<evidence type="ECO:0000256" key="2">
    <source>
        <dbReference type="ARBA" id="ARBA00006484"/>
    </source>
</evidence>
<dbReference type="Gene3D" id="3.30.70.3290">
    <property type="match status" value="1"/>
</dbReference>
<dbReference type="InterPro" id="IPR020806">
    <property type="entry name" value="PKS_PP-bd"/>
</dbReference>
<dbReference type="Pfam" id="PF16197">
    <property type="entry name" value="KAsynt_C_assoc"/>
    <property type="match status" value="1"/>
</dbReference>
<feature type="domain" description="PKS/mFAS DH" evidence="9">
    <location>
        <begin position="904"/>
        <end position="1185"/>
    </location>
</feature>
<dbReference type="RefSeq" id="WP_127027451.1">
    <property type="nucleotide sequence ID" value="NZ_RYFG02000116.1"/>
</dbReference>
<keyword evidence="3" id="KW-0596">Phosphopantetheine</keyword>
<evidence type="ECO:0000259" key="7">
    <source>
        <dbReference type="PROSITE" id="PS50075"/>
    </source>
</evidence>
<evidence type="ECO:0000256" key="1">
    <source>
        <dbReference type="ARBA" id="ARBA00005194"/>
    </source>
</evidence>
<dbReference type="InterPro" id="IPR050091">
    <property type="entry name" value="PKS_NRPS_Biosynth_Enz"/>
</dbReference>
<dbReference type="SUPFAM" id="SSF47336">
    <property type="entry name" value="ACP-like"/>
    <property type="match status" value="1"/>
</dbReference>
<sequence>MKTTEAIAIVGMGCRFPGGANDPNAYWELLINGIDAISEVPEDRWNLRSHFNEDKTKPGKTYTRCGGFIKDIDKFDADFFGISPREAACMDPQQRILLETTWEAFADAGIDTERLAGTGVGTFMGIFTHDYNNMQLDTSNRELIDTHTGVGVSMSIVANRISYVFDFTGPSVTLDTACSSSLVALHLACQSIRNGECEVAIAGGANAILKPEFTIATSKASMLSPDGRCKSFDASANGYVRSEGAGVVILKPLSAAQKDGDSIYAVIKSSVVNQDGKSNGLTVPNQKSQKAALRKALELADVAAEEISYVEAHGTGTFVGDPIEANSIGSVFGENRKTDLVIGSVKSNIGHLEAASGMASLIKVAMSLKNEMIPPNIHFKMPNPQIEFDKYHLHVPVVPETWAADPDSSRHACVNSFGFGGTNATIILAESPQRQPSQSEAVNKADAGSSPFILPLSANTPKALEAVVGGIRSHLETTDDSLSDICFSAANRSGHKDQRVAFIASDKDKMLDLTAQFLEGKDSPFIVKGSNRYTGGKLAFIFSGMGTQWWAMGRQLIAENALFRETIETCDRLLSQHASWSLLEELSRSESDTRINTTQFAQPAIFAVEVALAKLWQSYGIVPDVVCGHSVGEVAAAHISGALSLEDAVKVIFYRSLLQQKTAGMGGMLAVSMPKSDAAQLIEKYNDRVSIAAVNSPSSVTLAGESDALNALEKQLSADNIFCRPLRVEVPFHCVVMDVIKDELISLLQSIAPNETVIPLYSTVTGNLISGTELNADYWWHNVREPVEFAKTIKAMEDCDVFLEVGPHPVLTQSMNECLSARKSAIVLGTIKRQQDETAAMFSTFGALHAEGYPVNWTHIVQGQFVKLPKYPWQRQAYWRESEISAQDRMGNMTKRTLLLEEAHPLLGNKIALAQADSIWEAEIQTENLPFLTGHNVHDAIVFPGAGFIEMALAAVFKEGRSVQVIEGFSFEKALVLREEAVRMQSVLSQNTFSIYSEKMTPGGASTWIKHASVNIAGHHTANESPEFDLAAIRQRCTSSKSKEEVYEAFTNMGFNYQGDFRGIGSFQYTENEALARIELGSQPDRIYKIYPPLLDNGFQALLGIISCAAGNRIQNRVFLPVQIAKIIVHHRSSTIGTEAWCHAVITESNEQGLKGNLSIYDNNGKLVISIEELFCVSVEKAKWDALLLQNEQDSTSQWFNEVRWMPSTSELETYTVSPRQWIIFGDNAGHGAQLTSKLLAQGHDAFSVSAGTEFRQCSDREFQISVKQPDDFRELLKLVKDAGSSAGIVYLWPLDVLQLDQSSDSTCGCGTLLYLIQALNSLNLEIPLWIVTQGGQFIYPEASRLEQAPMWGFAQVISLEQPQLQCRCIDLDPEADTADNALFLVQVLNSDSKESRLAFRNGEAHTARLVPSQFAIGKSGNDDVSSISAEATYLITGAFGGLGRLVAQRLVDNGARHLVLMGRRGAVGNEDFVADLGRAGVTCHVAVADVSVRKDVERVVNDIKETMPPLHGIIHAAGVLDDGVITQQSPERFEKIMQPKVQGSWNLHELTVDLPLDFFVCFSSVASLVGSPGQSNYAAGNAFMDLLAHSRQSAGLPALSINWGPWVGEGMAATQLKRLESKGFGAIDIEPGLQAFEQLISEPNIAQIGVAPINWEIFFSAFPAHKNSFFSKFIEKSTTEESGNNDFLKQLKEVIEAEQHHFLLKHIEDVVNAVFGYSSSESTDHRKSLFDNGLDSLMALEIKNRLESSLRMPLQSTLLFEHPTVESLGDFLSQQIGLSTGSQSDSAASEVDELLLDLDSLTDEELSALLENELSDIINN</sequence>
<dbReference type="InterPro" id="IPR042104">
    <property type="entry name" value="PKS_dehydratase_sf"/>
</dbReference>
<keyword evidence="11" id="KW-1185">Reference proteome</keyword>
<proteinExistence type="inferred from homology"/>
<dbReference type="Gene3D" id="3.10.129.110">
    <property type="entry name" value="Polyketide synthase dehydratase"/>
    <property type="match status" value="1"/>
</dbReference>
<dbReference type="InterPro" id="IPR036291">
    <property type="entry name" value="NAD(P)-bd_dom_sf"/>
</dbReference>
<dbReference type="InterPro" id="IPR016036">
    <property type="entry name" value="Malonyl_transacylase_ACP-bd"/>
</dbReference>